<name>A0AA39UPS9_9AGAR</name>
<dbReference type="Proteomes" id="UP001175227">
    <property type="component" value="Unassembled WGS sequence"/>
</dbReference>
<gene>
    <name evidence="3" type="ORF">IW261DRAFT_1558620</name>
</gene>
<protein>
    <submittedName>
        <fullName evidence="3">Uncharacterized protein</fullName>
    </submittedName>
</protein>
<evidence type="ECO:0000313" key="4">
    <source>
        <dbReference type="Proteomes" id="UP001175227"/>
    </source>
</evidence>
<keyword evidence="4" id="KW-1185">Reference proteome</keyword>
<organism evidence="3 4">
    <name type="scientific">Armillaria novae-zelandiae</name>
    <dbReference type="NCBI Taxonomy" id="153914"/>
    <lineage>
        <taxon>Eukaryota</taxon>
        <taxon>Fungi</taxon>
        <taxon>Dikarya</taxon>
        <taxon>Basidiomycota</taxon>
        <taxon>Agaricomycotina</taxon>
        <taxon>Agaricomycetes</taxon>
        <taxon>Agaricomycetidae</taxon>
        <taxon>Agaricales</taxon>
        <taxon>Marasmiineae</taxon>
        <taxon>Physalacriaceae</taxon>
        <taxon>Armillaria</taxon>
    </lineage>
</organism>
<feature type="compositionally biased region" description="Low complexity" evidence="2">
    <location>
        <begin position="346"/>
        <end position="355"/>
    </location>
</feature>
<reference evidence="3" key="1">
    <citation type="submission" date="2023-06" db="EMBL/GenBank/DDBJ databases">
        <authorList>
            <consortium name="Lawrence Berkeley National Laboratory"/>
            <person name="Ahrendt S."/>
            <person name="Sahu N."/>
            <person name="Indic B."/>
            <person name="Wong-Bajracharya J."/>
            <person name="Merenyi Z."/>
            <person name="Ke H.-M."/>
            <person name="Monk M."/>
            <person name="Kocsube S."/>
            <person name="Drula E."/>
            <person name="Lipzen A."/>
            <person name="Balint B."/>
            <person name="Henrissat B."/>
            <person name="Andreopoulos B."/>
            <person name="Martin F.M."/>
            <person name="Harder C.B."/>
            <person name="Rigling D."/>
            <person name="Ford K.L."/>
            <person name="Foster G.D."/>
            <person name="Pangilinan J."/>
            <person name="Papanicolaou A."/>
            <person name="Barry K."/>
            <person name="LaButti K."/>
            <person name="Viragh M."/>
            <person name="Koriabine M."/>
            <person name="Yan M."/>
            <person name="Riley R."/>
            <person name="Champramary S."/>
            <person name="Plett K.L."/>
            <person name="Tsai I.J."/>
            <person name="Slot J."/>
            <person name="Sipos G."/>
            <person name="Plett J."/>
            <person name="Nagy L.G."/>
            <person name="Grigoriev I.V."/>
        </authorList>
    </citation>
    <scope>NUCLEOTIDE SEQUENCE</scope>
    <source>
        <strain evidence="3">ICMP 16352</strain>
    </source>
</reference>
<comment type="caution">
    <text evidence="3">The sequence shown here is derived from an EMBL/GenBank/DDBJ whole genome shotgun (WGS) entry which is preliminary data.</text>
</comment>
<feature type="compositionally biased region" description="Acidic residues" evidence="2">
    <location>
        <begin position="292"/>
        <end position="321"/>
    </location>
</feature>
<keyword evidence="1" id="KW-0175">Coiled coil</keyword>
<accession>A0AA39UPS9</accession>
<feature type="compositionally biased region" description="Pro residues" evidence="2">
    <location>
        <begin position="163"/>
        <end position="173"/>
    </location>
</feature>
<evidence type="ECO:0000256" key="1">
    <source>
        <dbReference type="SAM" id="Coils"/>
    </source>
</evidence>
<feature type="compositionally biased region" description="Basic residues" evidence="2">
    <location>
        <begin position="235"/>
        <end position="244"/>
    </location>
</feature>
<feature type="compositionally biased region" description="Polar residues" evidence="2">
    <location>
        <begin position="201"/>
        <end position="218"/>
    </location>
</feature>
<evidence type="ECO:0000313" key="3">
    <source>
        <dbReference type="EMBL" id="KAK0487560.1"/>
    </source>
</evidence>
<feature type="compositionally biased region" description="Acidic residues" evidence="2">
    <location>
        <begin position="251"/>
        <end position="273"/>
    </location>
</feature>
<proteinExistence type="predicted"/>
<feature type="coiled-coil region" evidence="1">
    <location>
        <begin position="26"/>
        <end position="81"/>
    </location>
</feature>
<dbReference type="EMBL" id="JAUEPR010000003">
    <property type="protein sequence ID" value="KAK0487560.1"/>
    <property type="molecule type" value="Genomic_DNA"/>
</dbReference>
<sequence length="361" mass="40333">MASVAVIAESISTLSKSINQVFAEVEKSATDKLERAQHSAQDARNERDDAVKTLHAVQLEIQEWKQKVQQAEMTITHQSETIGQLRREATQWKDQSRNWQEHFLRVEQERCTLSSRLDELVAERLLPVHVAPLTPISRYADHSGSPDESASSVPAKKNALLPLSPPEGDPPAPRTAVTKARKQPPTHTKSTIKSKPPITVLKTSTTPNFFAEPSTSKRTGARTPVRTETQQPRTKVIRRVRAVFHVKQEDDSGEDVPDEEEEEEEEEDDELSEQDTSYRPPRRPSSRAVKDDDSDLFGGDEEDDEEEDELMIGPDDNDDLDNAPTHKRPPPTPAPPASPAKRRRVSTTTTTARPKATGKKS</sequence>
<evidence type="ECO:0000256" key="2">
    <source>
        <dbReference type="SAM" id="MobiDB-lite"/>
    </source>
</evidence>
<feature type="region of interest" description="Disordered" evidence="2">
    <location>
        <begin position="139"/>
        <end position="361"/>
    </location>
</feature>
<dbReference type="AlphaFoldDB" id="A0AA39UPS9"/>